<dbReference type="STRING" id="3659.A0A0A0K6A4"/>
<dbReference type="InterPro" id="IPR018244">
    <property type="entry name" value="Allrgn_V5/Tpx1_CS"/>
</dbReference>
<evidence type="ECO:0000259" key="6">
    <source>
        <dbReference type="SMART" id="SM00198"/>
    </source>
</evidence>
<name>A0A0A0K6A4_CUCSA</name>
<gene>
    <name evidence="7" type="ORF">Csa_7G070253</name>
</gene>
<reference evidence="7 8" key="1">
    <citation type="journal article" date="2009" name="Nat. Genet.">
        <title>The genome of the cucumber, Cucumis sativus L.</title>
        <authorList>
            <person name="Huang S."/>
            <person name="Li R."/>
            <person name="Zhang Z."/>
            <person name="Li L."/>
            <person name="Gu X."/>
            <person name="Fan W."/>
            <person name="Lucas W.J."/>
            <person name="Wang X."/>
            <person name="Xie B."/>
            <person name="Ni P."/>
            <person name="Ren Y."/>
            <person name="Zhu H."/>
            <person name="Li J."/>
            <person name="Lin K."/>
            <person name="Jin W."/>
            <person name="Fei Z."/>
            <person name="Li G."/>
            <person name="Staub J."/>
            <person name="Kilian A."/>
            <person name="van der Vossen E.A."/>
            <person name="Wu Y."/>
            <person name="Guo J."/>
            <person name="He J."/>
            <person name="Jia Z."/>
            <person name="Ren Y."/>
            <person name="Tian G."/>
            <person name="Lu Y."/>
            <person name="Ruan J."/>
            <person name="Qian W."/>
            <person name="Wang M."/>
            <person name="Huang Q."/>
            <person name="Li B."/>
            <person name="Xuan Z."/>
            <person name="Cao J."/>
            <person name="Asan"/>
            <person name="Wu Z."/>
            <person name="Zhang J."/>
            <person name="Cai Q."/>
            <person name="Bai Y."/>
            <person name="Zhao B."/>
            <person name="Han Y."/>
            <person name="Li Y."/>
            <person name="Li X."/>
            <person name="Wang S."/>
            <person name="Shi Q."/>
            <person name="Liu S."/>
            <person name="Cho W.K."/>
            <person name="Kim J.Y."/>
            <person name="Xu Y."/>
            <person name="Heller-Uszynska K."/>
            <person name="Miao H."/>
            <person name="Cheng Z."/>
            <person name="Zhang S."/>
            <person name="Wu J."/>
            <person name="Yang Y."/>
            <person name="Kang H."/>
            <person name="Li M."/>
            <person name="Liang H."/>
            <person name="Ren X."/>
            <person name="Shi Z."/>
            <person name="Wen M."/>
            <person name="Jian M."/>
            <person name="Yang H."/>
            <person name="Zhang G."/>
            <person name="Yang Z."/>
            <person name="Chen R."/>
            <person name="Liu S."/>
            <person name="Li J."/>
            <person name="Ma L."/>
            <person name="Liu H."/>
            <person name="Zhou Y."/>
            <person name="Zhao J."/>
            <person name="Fang X."/>
            <person name="Li G."/>
            <person name="Fang L."/>
            <person name="Li Y."/>
            <person name="Liu D."/>
            <person name="Zheng H."/>
            <person name="Zhang Y."/>
            <person name="Qin N."/>
            <person name="Li Z."/>
            <person name="Yang G."/>
            <person name="Yang S."/>
            <person name="Bolund L."/>
            <person name="Kristiansen K."/>
            <person name="Zheng H."/>
            <person name="Li S."/>
            <person name="Zhang X."/>
            <person name="Yang H."/>
            <person name="Wang J."/>
            <person name="Sun R."/>
            <person name="Zhang B."/>
            <person name="Jiang S."/>
            <person name="Wang J."/>
            <person name="Du Y."/>
            <person name="Li S."/>
        </authorList>
    </citation>
    <scope>NUCLEOTIDE SEQUENCE [LARGE SCALE GENOMIC DNA]</scope>
    <source>
        <strain evidence="8">cv. 9930</strain>
    </source>
</reference>
<evidence type="ECO:0000256" key="5">
    <source>
        <dbReference type="SAM" id="SignalP"/>
    </source>
</evidence>
<reference evidence="7 8" key="4">
    <citation type="journal article" date="2011" name="BMC Genomics">
        <title>RNA-Seq improves annotation of protein-coding genes in the cucumber genome.</title>
        <authorList>
            <person name="Li Z."/>
            <person name="Zhang Z."/>
            <person name="Yan P."/>
            <person name="Huang S."/>
            <person name="Fei Z."/>
            <person name="Lin K."/>
        </authorList>
    </citation>
    <scope>NUCLEOTIDE SEQUENCE [LARGE SCALE GENOMIC DNA]</scope>
    <source>
        <strain evidence="8">cv. 9930</strain>
    </source>
</reference>
<reference evidence="7 8" key="2">
    <citation type="journal article" date="2009" name="PLoS ONE">
        <title>An integrated genetic and cytogenetic map of the cucumber genome.</title>
        <authorList>
            <person name="Ren Y."/>
            <person name="Zhang Z."/>
            <person name="Liu J."/>
            <person name="Staub J.E."/>
            <person name="Han Y."/>
            <person name="Cheng Z."/>
            <person name="Li X."/>
            <person name="Lu J."/>
            <person name="Miao H."/>
            <person name="Kang H."/>
            <person name="Xie B."/>
            <person name="Gu X."/>
            <person name="Wang X."/>
            <person name="Du Y."/>
            <person name="Jin W."/>
            <person name="Huang S."/>
        </authorList>
    </citation>
    <scope>NUCLEOTIDE SEQUENCE [LARGE SCALE GENOMIC DNA]</scope>
    <source>
        <strain evidence="8">cv. 9930</strain>
    </source>
</reference>
<dbReference type="FunFam" id="3.40.33.10:FF:000006">
    <property type="entry name" value="Putative pathogenesis-related protein 1"/>
    <property type="match status" value="1"/>
</dbReference>
<feature type="domain" description="SCP" evidence="6">
    <location>
        <begin position="28"/>
        <end position="160"/>
    </location>
</feature>
<keyword evidence="2 5" id="KW-0732">Signal</keyword>
<dbReference type="GO" id="GO:0098542">
    <property type="term" value="P:defense response to other organism"/>
    <property type="evidence" value="ECO:0007669"/>
    <property type="project" value="UniProtKB-ARBA"/>
</dbReference>
<dbReference type="Gene3D" id="3.40.33.10">
    <property type="entry name" value="CAP"/>
    <property type="match status" value="1"/>
</dbReference>
<sequence length="164" mass="18064">MDVLKLSLSLSLFCVLTFFMLPSSLAQDSPQDFLDAHNTARAQDGVEPVQWDETVASFALQYANQRINDCSLVHSGGPYGENIAWGMPDLSGTAAVEMWVNEKEFYDYGSNTCAASRVCGHYTQVVWRNSVRIGCAKVICTNNGGTFITCNYDPPGNFVGQRPY</sequence>
<dbReference type="PRINTS" id="PR00837">
    <property type="entry name" value="V5TPXLIKE"/>
</dbReference>
<dbReference type="CDD" id="cd05381">
    <property type="entry name" value="CAP_PR-1"/>
    <property type="match status" value="1"/>
</dbReference>
<evidence type="ECO:0000313" key="7">
    <source>
        <dbReference type="EMBL" id="KGN43832.1"/>
    </source>
</evidence>
<dbReference type="PANTHER" id="PTHR10334">
    <property type="entry name" value="CYSTEINE-RICH SECRETORY PROTEIN-RELATED"/>
    <property type="match status" value="1"/>
</dbReference>
<dbReference type="InterPro" id="IPR014044">
    <property type="entry name" value="CAP_dom"/>
</dbReference>
<dbReference type="InterPro" id="IPR035940">
    <property type="entry name" value="CAP_sf"/>
</dbReference>
<dbReference type="SMART" id="SM00198">
    <property type="entry name" value="SCP"/>
    <property type="match status" value="1"/>
</dbReference>
<dbReference type="KEGG" id="csv:101212539"/>
<dbReference type="eggNOG" id="KOG3017">
    <property type="taxonomic scope" value="Eukaryota"/>
</dbReference>
<accession>A0A0A0K6A4</accession>
<reference evidence="7 8" key="3">
    <citation type="journal article" date="2010" name="BMC Genomics">
        <title>Transcriptome sequencing and comparative analysis of cucumber flowers with different sex types.</title>
        <authorList>
            <person name="Guo S."/>
            <person name="Zheng Y."/>
            <person name="Joung J.G."/>
            <person name="Liu S."/>
            <person name="Zhang Z."/>
            <person name="Crasta O.R."/>
            <person name="Sobral B.W."/>
            <person name="Xu Y."/>
            <person name="Huang S."/>
            <person name="Fei Z."/>
        </authorList>
    </citation>
    <scope>NUCLEOTIDE SEQUENCE [LARGE SCALE GENOMIC DNA]</scope>
    <source>
        <strain evidence="8">cv. 9930</strain>
    </source>
</reference>
<organism evidence="7 8">
    <name type="scientific">Cucumis sativus</name>
    <name type="common">Cucumber</name>
    <dbReference type="NCBI Taxonomy" id="3659"/>
    <lineage>
        <taxon>Eukaryota</taxon>
        <taxon>Viridiplantae</taxon>
        <taxon>Streptophyta</taxon>
        <taxon>Embryophyta</taxon>
        <taxon>Tracheophyta</taxon>
        <taxon>Spermatophyta</taxon>
        <taxon>Magnoliopsida</taxon>
        <taxon>eudicotyledons</taxon>
        <taxon>Gunneridae</taxon>
        <taxon>Pentapetalae</taxon>
        <taxon>rosids</taxon>
        <taxon>fabids</taxon>
        <taxon>Cucurbitales</taxon>
        <taxon>Cucurbitaceae</taxon>
        <taxon>Benincaseae</taxon>
        <taxon>Cucumis</taxon>
    </lineage>
</organism>
<dbReference type="Pfam" id="PF00188">
    <property type="entry name" value="CAP"/>
    <property type="match status" value="1"/>
</dbReference>
<keyword evidence="8" id="KW-1185">Reference proteome</keyword>
<comment type="similarity">
    <text evidence="1">Belongs to the CRISP family.</text>
</comment>
<dbReference type="PROSITE" id="PS01009">
    <property type="entry name" value="CRISP_1"/>
    <property type="match status" value="1"/>
</dbReference>
<dbReference type="Proteomes" id="UP000029981">
    <property type="component" value="Chromosome 7"/>
</dbReference>
<dbReference type="OMA" id="YKYCGSY"/>
<evidence type="ECO:0000256" key="3">
    <source>
        <dbReference type="ARBA" id="ARBA00022821"/>
    </source>
</evidence>
<protein>
    <recommendedName>
        <fullName evidence="6">SCP domain-containing protein</fullName>
    </recommendedName>
</protein>
<dbReference type="AlphaFoldDB" id="A0A0A0K6A4"/>
<dbReference type="Gramene" id="KGN43832">
    <property type="protein sequence ID" value="KGN43832"/>
    <property type="gene ID" value="Csa_7G070253"/>
</dbReference>
<proteinExistence type="inferred from homology"/>
<keyword evidence="3" id="KW-0611">Plant defense</keyword>
<evidence type="ECO:0000256" key="1">
    <source>
        <dbReference type="ARBA" id="ARBA00009923"/>
    </source>
</evidence>
<dbReference type="EMBL" id="CM002928">
    <property type="protein sequence ID" value="KGN43832.1"/>
    <property type="molecule type" value="Genomic_DNA"/>
</dbReference>
<dbReference type="PROSITE" id="PS01010">
    <property type="entry name" value="CRISP_2"/>
    <property type="match status" value="1"/>
</dbReference>
<keyword evidence="4" id="KW-1015">Disulfide bond</keyword>
<dbReference type="SUPFAM" id="SSF55797">
    <property type="entry name" value="PR-1-like"/>
    <property type="match status" value="1"/>
</dbReference>
<feature type="signal peptide" evidence="5">
    <location>
        <begin position="1"/>
        <end position="26"/>
    </location>
</feature>
<evidence type="ECO:0000256" key="2">
    <source>
        <dbReference type="ARBA" id="ARBA00022729"/>
    </source>
</evidence>
<evidence type="ECO:0000256" key="4">
    <source>
        <dbReference type="ARBA" id="ARBA00023157"/>
    </source>
</evidence>
<dbReference type="GO" id="GO:0005615">
    <property type="term" value="C:extracellular space"/>
    <property type="evidence" value="ECO:0000318"/>
    <property type="project" value="GO_Central"/>
</dbReference>
<evidence type="ECO:0000313" key="8">
    <source>
        <dbReference type="Proteomes" id="UP000029981"/>
    </source>
</evidence>
<dbReference type="InterPro" id="IPR001283">
    <property type="entry name" value="CRISP-related"/>
</dbReference>
<feature type="chain" id="PRO_5001964970" description="SCP domain-containing protein" evidence="5">
    <location>
        <begin position="27"/>
        <end position="164"/>
    </location>
</feature>
<dbReference type="OrthoDB" id="337038at2759"/>